<evidence type="ECO:0000313" key="3">
    <source>
        <dbReference type="EMBL" id="MDQ0359356.1"/>
    </source>
</evidence>
<accession>A0ABU0DXI7</accession>
<gene>
    <name evidence="3" type="ORF">J2S15_000087</name>
</gene>
<comment type="caution">
    <text evidence="3">The sequence shown here is derived from an EMBL/GenBank/DDBJ whole genome shotgun (WGS) entry which is preliminary data.</text>
</comment>
<evidence type="ECO:0000259" key="2">
    <source>
        <dbReference type="PROSITE" id="PS50035"/>
    </source>
</evidence>
<dbReference type="SMART" id="SM00155">
    <property type="entry name" value="PLDc"/>
    <property type="match status" value="2"/>
</dbReference>
<dbReference type="Pfam" id="PF13091">
    <property type="entry name" value="PLDc_2"/>
    <property type="match status" value="2"/>
</dbReference>
<keyword evidence="3" id="KW-0808">Transferase</keyword>
<keyword evidence="4" id="KW-1185">Reference proteome</keyword>
<dbReference type="RefSeq" id="WP_307404408.1">
    <property type="nucleotide sequence ID" value="NZ_JAUSUR010000001.1"/>
</dbReference>
<keyword evidence="1" id="KW-0812">Transmembrane</keyword>
<dbReference type="Proteomes" id="UP001230220">
    <property type="component" value="Unassembled WGS sequence"/>
</dbReference>
<dbReference type="PANTHER" id="PTHR21248:SF12">
    <property type="entry name" value="CARDIOLIPIN SYNTHASE C"/>
    <property type="match status" value="1"/>
</dbReference>
<dbReference type="Gene3D" id="3.30.870.10">
    <property type="entry name" value="Endonuclease Chain A"/>
    <property type="match status" value="2"/>
</dbReference>
<dbReference type="PROSITE" id="PS50035">
    <property type="entry name" value="PLD"/>
    <property type="match status" value="2"/>
</dbReference>
<dbReference type="GO" id="GO:0016740">
    <property type="term" value="F:transferase activity"/>
    <property type="evidence" value="ECO:0007669"/>
    <property type="project" value="UniProtKB-KW"/>
</dbReference>
<dbReference type="CDD" id="cd09113">
    <property type="entry name" value="PLDc_ymdC_like_2"/>
    <property type="match status" value="1"/>
</dbReference>
<name>A0ABU0DXI7_9FIRM</name>
<feature type="domain" description="PLD phosphodiesterase" evidence="2">
    <location>
        <begin position="371"/>
        <end position="398"/>
    </location>
</feature>
<protein>
    <submittedName>
        <fullName evidence="3">Cardiolipin synthase</fullName>
        <ecNumber evidence="3">2.7.8.-</ecNumber>
    </submittedName>
</protein>
<proteinExistence type="predicted"/>
<dbReference type="PANTHER" id="PTHR21248">
    <property type="entry name" value="CARDIOLIPIN SYNTHASE"/>
    <property type="match status" value="1"/>
</dbReference>
<dbReference type="EMBL" id="JAUSUR010000001">
    <property type="protein sequence ID" value="MDQ0359356.1"/>
    <property type="molecule type" value="Genomic_DNA"/>
</dbReference>
<dbReference type="InterPro" id="IPR001736">
    <property type="entry name" value="PLipase_D/transphosphatidylase"/>
</dbReference>
<sequence>MNLYKRFFKLIFIIYLSFTILVNTFSLAFPKRVSKKSKASLHIPKSQTSNKGAKVVLLEEPQGSFDARIALIKSATKKLDIVYHSFQYGETLKVFLMEVLNAANRGVRVRILLDGKVGLINHKAKKIMNYLLTHKNIEYCRYNKLSLLKPWGWNMLLHDKFMNADDHYLIIGGRNIGDKYFANNEYKGKITYDRDVMIYHKRKGIKIFNDINLYMNSLWYHKDSKIVKSKMERKRYIRFEQEWKEEVKHFYNYNQNVFTATLASYEKNAYPVDQIILLHNPISTHEKKEPWLAYQLRKLIHTAKKKVIIQTPYMSGNAFLLELLKNKPKNISYEIITNSLASTPNILAFSNYYSYRKRFANTEADIYEYQSLSSIHGKSVILDDDTSIIGSFNLDDRSIHLDTETMVVIKSEAFTQMFKTKLNRIKSECLYLENDSTYGKEENKALRVSPIKKLVIYVVSIFTRIFQYLI</sequence>
<evidence type="ECO:0000256" key="1">
    <source>
        <dbReference type="SAM" id="Phobius"/>
    </source>
</evidence>
<organism evidence="3 4">
    <name type="scientific">Breznakia pachnodae</name>
    <dbReference type="NCBI Taxonomy" id="265178"/>
    <lineage>
        <taxon>Bacteria</taxon>
        <taxon>Bacillati</taxon>
        <taxon>Bacillota</taxon>
        <taxon>Erysipelotrichia</taxon>
        <taxon>Erysipelotrichales</taxon>
        <taxon>Erysipelotrichaceae</taxon>
        <taxon>Breznakia</taxon>
    </lineage>
</organism>
<keyword evidence="1" id="KW-0472">Membrane</keyword>
<feature type="transmembrane region" description="Helical" evidence="1">
    <location>
        <begin position="7"/>
        <end position="29"/>
    </location>
</feature>
<feature type="domain" description="PLD phosphodiesterase" evidence="2">
    <location>
        <begin position="153"/>
        <end position="180"/>
    </location>
</feature>
<dbReference type="EC" id="2.7.8.-" evidence="3"/>
<dbReference type="InterPro" id="IPR025202">
    <property type="entry name" value="PLD-like_dom"/>
</dbReference>
<dbReference type="SUPFAM" id="SSF56024">
    <property type="entry name" value="Phospholipase D/nuclease"/>
    <property type="match status" value="2"/>
</dbReference>
<reference evidence="3 4" key="1">
    <citation type="submission" date="2023-07" db="EMBL/GenBank/DDBJ databases">
        <title>Genomic Encyclopedia of Type Strains, Phase IV (KMG-IV): sequencing the most valuable type-strain genomes for metagenomic binning, comparative biology and taxonomic classification.</title>
        <authorList>
            <person name="Goeker M."/>
        </authorList>
    </citation>
    <scope>NUCLEOTIDE SEQUENCE [LARGE SCALE GENOMIC DNA]</scope>
    <source>
        <strain evidence="3 4">DSM 16784</strain>
    </source>
</reference>
<keyword evidence="1" id="KW-1133">Transmembrane helix</keyword>
<evidence type="ECO:0000313" key="4">
    <source>
        <dbReference type="Proteomes" id="UP001230220"/>
    </source>
</evidence>